<feature type="transmembrane region" description="Helical" evidence="1">
    <location>
        <begin position="55"/>
        <end position="74"/>
    </location>
</feature>
<sequence length="140" mass="16130">MAVSHPIDDCAVIVFGRQIIAHYGCFNVFLQTLDDLRRCLYVQIRNRKRKNILSHIRIASVHGCPFFGPCIAPIDGCFEIILHLFILPTFYLLFILSLVFTIATPNQILIQRKWRIHFGDSPFFSHTIKDSPFSFFSSAL</sequence>
<dbReference type="EMBL" id="VSSQ01010265">
    <property type="protein sequence ID" value="MPM43871.1"/>
    <property type="molecule type" value="Genomic_DNA"/>
</dbReference>
<protein>
    <submittedName>
        <fullName evidence="2">Uncharacterized protein</fullName>
    </submittedName>
</protein>
<evidence type="ECO:0000256" key="1">
    <source>
        <dbReference type="SAM" id="Phobius"/>
    </source>
</evidence>
<proteinExistence type="predicted"/>
<dbReference type="AlphaFoldDB" id="A0A644ZVF5"/>
<reference evidence="2" key="1">
    <citation type="submission" date="2019-08" db="EMBL/GenBank/DDBJ databases">
        <authorList>
            <person name="Kucharzyk K."/>
            <person name="Murdoch R.W."/>
            <person name="Higgins S."/>
            <person name="Loffler F."/>
        </authorList>
    </citation>
    <scope>NUCLEOTIDE SEQUENCE</scope>
</reference>
<keyword evidence="1" id="KW-0472">Membrane</keyword>
<name>A0A644ZVF5_9ZZZZ</name>
<evidence type="ECO:0000313" key="2">
    <source>
        <dbReference type="EMBL" id="MPM43871.1"/>
    </source>
</evidence>
<keyword evidence="1" id="KW-0812">Transmembrane</keyword>
<organism evidence="2">
    <name type="scientific">bioreactor metagenome</name>
    <dbReference type="NCBI Taxonomy" id="1076179"/>
    <lineage>
        <taxon>unclassified sequences</taxon>
        <taxon>metagenomes</taxon>
        <taxon>ecological metagenomes</taxon>
    </lineage>
</organism>
<accession>A0A644ZVF5</accession>
<keyword evidence="1" id="KW-1133">Transmembrane helix</keyword>
<comment type="caution">
    <text evidence="2">The sequence shown here is derived from an EMBL/GenBank/DDBJ whole genome shotgun (WGS) entry which is preliminary data.</text>
</comment>
<feature type="transmembrane region" description="Helical" evidence="1">
    <location>
        <begin position="80"/>
        <end position="103"/>
    </location>
</feature>
<gene>
    <name evidence="2" type="ORF">SDC9_90548</name>
</gene>